<sequence length="169" mass="18977">MKKYLICLLLILLMGACGPVVSAPSMPHEMPDDFAFSIQFGVDKKNEINSYDGTVTKDLIADGTITADISLTSEEMNTVYELMREVNILEEKELIPDPIFDEVCVQEPHEDDEWKITMNGETIIISIDGTYCEPTKDAKQLIQIRDAVFTMIKDKDEFKALPDSTGGYD</sequence>
<reference evidence="3" key="1">
    <citation type="journal article" date="2019" name="Int. J. Syst. Evol. Microbiol.">
        <title>The Global Catalogue of Microorganisms (GCM) 10K type strain sequencing project: providing services to taxonomists for standard genome sequencing and annotation.</title>
        <authorList>
            <consortium name="The Broad Institute Genomics Platform"/>
            <consortium name="The Broad Institute Genome Sequencing Center for Infectious Disease"/>
            <person name="Wu L."/>
            <person name="Ma J."/>
        </authorList>
    </citation>
    <scope>NUCLEOTIDE SEQUENCE [LARGE SCALE GENOMIC DNA]</scope>
    <source>
        <strain evidence="3">CGMCC 1.12376</strain>
    </source>
</reference>
<keyword evidence="1" id="KW-0732">Signal</keyword>
<evidence type="ECO:0000313" key="3">
    <source>
        <dbReference type="Proteomes" id="UP001597221"/>
    </source>
</evidence>
<accession>A0ABW4HUW1</accession>
<dbReference type="PROSITE" id="PS51257">
    <property type="entry name" value="PROKAR_LIPOPROTEIN"/>
    <property type="match status" value="1"/>
</dbReference>
<feature type="chain" id="PRO_5045182709" evidence="1">
    <location>
        <begin position="23"/>
        <end position="169"/>
    </location>
</feature>
<protein>
    <submittedName>
        <fullName evidence="2">Uncharacterized protein</fullName>
    </submittedName>
</protein>
<evidence type="ECO:0000256" key="1">
    <source>
        <dbReference type="SAM" id="SignalP"/>
    </source>
</evidence>
<keyword evidence="3" id="KW-1185">Reference proteome</keyword>
<name>A0ABW4HUW1_9BACI</name>
<dbReference type="RefSeq" id="WP_251514384.1">
    <property type="nucleotide sequence ID" value="NZ_JAMBON010000016.1"/>
</dbReference>
<evidence type="ECO:0000313" key="2">
    <source>
        <dbReference type="EMBL" id="MFD1609198.1"/>
    </source>
</evidence>
<dbReference type="EMBL" id="JBHUDE010000150">
    <property type="protein sequence ID" value="MFD1609198.1"/>
    <property type="molecule type" value="Genomic_DNA"/>
</dbReference>
<dbReference type="Proteomes" id="UP001597221">
    <property type="component" value="Unassembled WGS sequence"/>
</dbReference>
<organism evidence="2 3">
    <name type="scientific">Oceanobacillus luteolus</name>
    <dbReference type="NCBI Taxonomy" id="1274358"/>
    <lineage>
        <taxon>Bacteria</taxon>
        <taxon>Bacillati</taxon>
        <taxon>Bacillota</taxon>
        <taxon>Bacilli</taxon>
        <taxon>Bacillales</taxon>
        <taxon>Bacillaceae</taxon>
        <taxon>Oceanobacillus</taxon>
    </lineage>
</organism>
<comment type="caution">
    <text evidence="2">The sequence shown here is derived from an EMBL/GenBank/DDBJ whole genome shotgun (WGS) entry which is preliminary data.</text>
</comment>
<proteinExistence type="predicted"/>
<feature type="signal peptide" evidence="1">
    <location>
        <begin position="1"/>
        <end position="22"/>
    </location>
</feature>
<gene>
    <name evidence="2" type="ORF">ACFSBH_16395</name>
</gene>